<evidence type="ECO:0000313" key="10">
    <source>
        <dbReference type="EMBL" id="TNY19401.1"/>
    </source>
</evidence>
<evidence type="ECO:0000256" key="8">
    <source>
        <dbReference type="ARBA" id="ARBA00043031"/>
    </source>
</evidence>
<dbReference type="InterPro" id="IPR032710">
    <property type="entry name" value="NTF2-like_dom_sf"/>
</dbReference>
<dbReference type="Gene3D" id="3.10.450.240">
    <property type="match status" value="1"/>
</dbReference>
<sequence length="304" mass="34638">MRKDGGEEEQAALPLLGSTGYAVQGRMQTARAATTTLTRAAASRSAVLSALPSSSPFALASPHRSYATKPNDATQEMQEKQLRLSEKMGRMKQGMGSLSVNIIFANHIRPAEGRVLPADATFADKRKYAWFDMQNWGYSLWTRYGWRKLLGANWYKQFEERTLAAYQAMNQALAVGNYDRLRQYAATPVVDAIKAQRTRKLQGLRLSWKLHRVVEQEIVCARQQEIFKKDEYVGQAVVRFVTEQSLEVRDPQGRRVGTGSHDRPETVTEYCIFQRDMWRPDDNWMCIKRQARETDTLANPADQP</sequence>
<dbReference type="EMBL" id="SOZI01000097">
    <property type="protein sequence ID" value="TNY19401.1"/>
    <property type="molecule type" value="Genomic_DNA"/>
</dbReference>
<dbReference type="OrthoDB" id="19619at2759"/>
<reference evidence="10 11" key="1">
    <citation type="submission" date="2019-03" db="EMBL/GenBank/DDBJ databases">
        <title>Rhodosporidium diobovatum UCD-FST 08-225 genome sequencing, assembly, and annotation.</title>
        <authorList>
            <person name="Fakankun I.U."/>
            <person name="Fristensky B."/>
            <person name="Levin D.B."/>
        </authorList>
    </citation>
    <scope>NUCLEOTIDE SEQUENCE [LARGE SCALE GENOMIC DNA]</scope>
    <source>
        <strain evidence="10 11">UCD-FST 08-225</strain>
    </source>
</reference>
<organism evidence="10 11">
    <name type="scientific">Rhodotorula diobovata</name>
    <dbReference type="NCBI Taxonomy" id="5288"/>
    <lineage>
        <taxon>Eukaryota</taxon>
        <taxon>Fungi</taxon>
        <taxon>Dikarya</taxon>
        <taxon>Basidiomycota</taxon>
        <taxon>Pucciniomycotina</taxon>
        <taxon>Microbotryomycetes</taxon>
        <taxon>Sporidiobolales</taxon>
        <taxon>Sporidiobolaceae</taxon>
        <taxon>Rhodotorula</taxon>
    </lineage>
</organism>
<name>A0A5C5FUG1_9BASI</name>
<gene>
    <name evidence="10" type="ORF">DMC30DRAFT_451919</name>
</gene>
<dbReference type="STRING" id="5288.A0A5C5FUG1"/>
<proteinExistence type="inferred from homology"/>
<dbReference type="Pfam" id="PF04280">
    <property type="entry name" value="Tim44"/>
    <property type="match status" value="1"/>
</dbReference>
<evidence type="ECO:0000256" key="4">
    <source>
        <dbReference type="ARBA" id="ARBA00023128"/>
    </source>
</evidence>
<evidence type="ECO:0000256" key="5">
    <source>
        <dbReference type="ARBA" id="ARBA00023274"/>
    </source>
</evidence>
<keyword evidence="11" id="KW-1185">Reference proteome</keyword>
<dbReference type="InterPro" id="IPR007379">
    <property type="entry name" value="Tim44-like_dom"/>
</dbReference>
<dbReference type="InterPro" id="IPR051975">
    <property type="entry name" value="mtLSU_mL45"/>
</dbReference>
<evidence type="ECO:0000259" key="9">
    <source>
        <dbReference type="SMART" id="SM00978"/>
    </source>
</evidence>
<keyword evidence="2" id="KW-0809">Transit peptide</keyword>
<evidence type="ECO:0000256" key="1">
    <source>
        <dbReference type="ARBA" id="ARBA00004173"/>
    </source>
</evidence>
<evidence type="ECO:0000256" key="2">
    <source>
        <dbReference type="ARBA" id="ARBA00022946"/>
    </source>
</evidence>
<dbReference type="GO" id="GO:0005739">
    <property type="term" value="C:mitochondrion"/>
    <property type="evidence" value="ECO:0007669"/>
    <property type="project" value="UniProtKB-SubCell"/>
</dbReference>
<dbReference type="PANTHER" id="PTHR28554:SF1">
    <property type="entry name" value="LARGE RIBOSOMAL SUBUNIT PROTEIN ML45"/>
    <property type="match status" value="1"/>
</dbReference>
<comment type="caution">
    <text evidence="10">The sequence shown here is derived from an EMBL/GenBank/DDBJ whole genome shotgun (WGS) entry which is preliminary data.</text>
</comment>
<evidence type="ECO:0000256" key="7">
    <source>
        <dbReference type="ARBA" id="ARBA00039448"/>
    </source>
</evidence>
<dbReference type="AlphaFoldDB" id="A0A5C5FUG1"/>
<dbReference type="Proteomes" id="UP000311382">
    <property type="component" value="Unassembled WGS sequence"/>
</dbReference>
<dbReference type="PANTHER" id="PTHR28554">
    <property type="entry name" value="39S RIBOSOMAL PROTEIN L45, MITOCHONDRIAL"/>
    <property type="match status" value="1"/>
</dbReference>
<dbReference type="SUPFAM" id="SSF54427">
    <property type="entry name" value="NTF2-like"/>
    <property type="match status" value="1"/>
</dbReference>
<accession>A0A5C5FUG1</accession>
<comment type="similarity">
    <text evidence="6">Belongs to the mitochondrion-specific ribosomal protein mL45 family.</text>
</comment>
<dbReference type="GO" id="GO:1990904">
    <property type="term" value="C:ribonucleoprotein complex"/>
    <property type="evidence" value="ECO:0007669"/>
    <property type="project" value="UniProtKB-KW"/>
</dbReference>
<comment type="subcellular location">
    <subcellularLocation>
        <location evidence="1">Mitochondrion</location>
    </subcellularLocation>
</comment>
<evidence type="ECO:0000313" key="11">
    <source>
        <dbReference type="Proteomes" id="UP000311382"/>
    </source>
</evidence>
<keyword evidence="3" id="KW-0689">Ribosomal protein</keyword>
<dbReference type="GO" id="GO:0005840">
    <property type="term" value="C:ribosome"/>
    <property type="evidence" value="ECO:0007669"/>
    <property type="project" value="UniProtKB-KW"/>
</dbReference>
<keyword evidence="4" id="KW-0496">Mitochondrion</keyword>
<evidence type="ECO:0000256" key="3">
    <source>
        <dbReference type="ARBA" id="ARBA00022980"/>
    </source>
</evidence>
<dbReference type="SMART" id="SM00978">
    <property type="entry name" value="Tim44"/>
    <property type="match status" value="1"/>
</dbReference>
<feature type="domain" description="Tim44-like" evidence="9">
    <location>
        <begin position="146"/>
        <end position="291"/>
    </location>
</feature>
<keyword evidence="5" id="KW-0687">Ribonucleoprotein</keyword>
<protein>
    <recommendedName>
        <fullName evidence="7">Large ribosomal subunit protein mL45</fullName>
    </recommendedName>
    <alternativeName>
        <fullName evidence="8">39S ribosomal protein L45, mitochondrial</fullName>
    </alternativeName>
</protein>
<evidence type="ECO:0000256" key="6">
    <source>
        <dbReference type="ARBA" id="ARBA00038073"/>
    </source>
</evidence>